<dbReference type="RefSeq" id="WP_406580000.1">
    <property type="nucleotide sequence ID" value="NZ_JBJHQH010000004.1"/>
</dbReference>
<dbReference type="Pfam" id="PF02355">
    <property type="entry name" value="SecD_SecF_C"/>
    <property type="match status" value="2"/>
</dbReference>
<dbReference type="InterPro" id="IPR005791">
    <property type="entry name" value="SecD"/>
</dbReference>
<comment type="similarity">
    <text evidence="10">Belongs to the SecD/SecF family. SecF subfamily.</text>
</comment>
<keyword evidence="15" id="KW-1185">Reference proteome</keyword>
<dbReference type="InterPro" id="IPR055344">
    <property type="entry name" value="SecD_SecF_C_bact"/>
</dbReference>
<proteinExistence type="inferred from homology"/>
<feature type="transmembrane region" description="Helical" evidence="9">
    <location>
        <begin position="572"/>
        <end position="589"/>
    </location>
</feature>
<dbReference type="NCBIfam" id="TIGR01129">
    <property type="entry name" value="secD"/>
    <property type="match status" value="1"/>
</dbReference>
<comment type="subcellular location">
    <subcellularLocation>
        <location evidence="1 9">Cell membrane</location>
        <topology evidence="1 9">Multi-pass membrane protein</topology>
    </subcellularLocation>
</comment>
<comment type="caution">
    <text evidence="9">Lacks conserved residue(s) required for the propagation of feature annotation.</text>
</comment>
<evidence type="ECO:0000256" key="2">
    <source>
        <dbReference type="ARBA" id="ARBA00022448"/>
    </source>
</evidence>
<dbReference type="Gene3D" id="1.20.1640.10">
    <property type="entry name" value="Multidrug efflux transporter AcrB transmembrane domain"/>
    <property type="match status" value="2"/>
</dbReference>
<keyword evidence="6 9" id="KW-1133">Transmembrane helix</keyword>
<evidence type="ECO:0000256" key="1">
    <source>
        <dbReference type="ARBA" id="ARBA00004651"/>
    </source>
</evidence>
<feature type="domain" description="Protein translocase subunit SecDF P1" evidence="12">
    <location>
        <begin position="64"/>
        <end position="120"/>
    </location>
</feature>
<comment type="subunit">
    <text evidence="9">Forms a complex with SecF. Part of the essential Sec protein translocation apparatus which comprises SecA, SecYEG and auxiliary proteins SecDF. Other proteins may also be involved.</text>
</comment>
<feature type="transmembrane region" description="Helical" evidence="9">
    <location>
        <begin position="284"/>
        <end position="301"/>
    </location>
</feature>
<dbReference type="NCBIfam" id="NF009581">
    <property type="entry name" value="PRK13024.1-1"/>
    <property type="match status" value="1"/>
</dbReference>
<keyword evidence="7 9" id="KW-0811">Translocation</keyword>
<dbReference type="Pfam" id="PF21760">
    <property type="entry name" value="SecD_1st"/>
    <property type="match status" value="1"/>
</dbReference>
<comment type="caution">
    <text evidence="14">The sequence shown here is derived from an EMBL/GenBank/DDBJ whole genome shotgun (WGS) entry which is preliminary data.</text>
</comment>
<keyword evidence="2 9" id="KW-0813">Transport</keyword>
<feature type="transmembrane region" description="Helical" evidence="9">
    <location>
        <begin position="313"/>
        <end position="334"/>
    </location>
</feature>
<name>A0ABW8RCZ3_9BACI</name>
<keyword evidence="5 9" id="KW-0653">Protein transport</keyword>
<protein>
    <recommendedName>
        <fullName evidence="9 10">Multifunctional fusion protein</fullName>
    </recommendedName>
    <domain>
        <recommendedName>
            <fullName evidence="9">Protein translocase subunit SecD</fullName>
        </recommendedName>
    </domain>
    <domain>
        <recommendedName>
            <fullName evidence="10">Protein-export membrane protein SecF</fullName>
        </recommendedName>
    </domain>
</protein>
<dbReference type="Pfam" id="PF22599">
    <property type="entry name" value="SecDF_P1_head"/>
    <property type="match status" value="1"/>
</dbReference>
<evidence type="ECO:0000313" key="14">
    <source>
        <dbReference type="EMBL" id="MFK9091330.1"/>
    </source>
</evidence>
<evidence type="ECO:0000256" key="9">
    <source>
        <dbReference type="HAMAP-Rule" id="MF_01463"/>
    </source>
</evidence>
<feature type="domain" description="Protein export membrane protein SecD/SecF C-terminal" evidence="11">
    <location>
        <begin position="242"/>
        <end position="403"/>
    </location>
</feature>
<dbReference type="PRINTS" id="PR01755">
    <property type="entry name" value="SECFTRNLCASE"/>
</dbReference>
<dbReference type="Pfam" id="PF07549">
    <property type="entry name" value="Sec_GG"/>
    <property type="match status" value="1"/>
</dbReference>
<evidence type="ECO:0000259" key="13">
    <source>
        <dbReference type="Pfam" id="PF22599"/>
    </source>
</evidence>
<feature type="transmembrane region" description="Helical" evidence="9">
    <location>
        <begin position="388"/>
        <end position="411"/>
    </location>
</feature>
<dbReference type="Gene3D" id="3.30.70.3220">
    <property type="match status" value="1"/>
</dbReference>
<evidence type="ECO:0000256" key="5">
    <source>
        <dbReference type="ARBA" id="ARBA00022927"/>
    </source>
</evidence>
<feature type="transmembrane region" description="Helical" evidence="9">
    <location>
        <begin position="355"/>
        <end position="376"/>
    </location>
</feature>
<dbReference type="InterPro" id="IPR022646">
    <property type="entry name" value="SecD/SecF_CS"/>
</dbReference>
<feature type="transmembrane region" description="Helical" evidence="9">
    <location>
        <begin position="261"/>
        <end position="279"/>
    </location>
</feature>
<evidence type="ECO:0000256" key="7">
    <source>
        <dbReference type="ARBA" id="ARBA00023010"/>
    </source>
</evidence>
<feature type="domain" description="SecDF P1 head subdomain" evidence="13">
    <location>
        <begin position="121"/>
        <end position="238"/>
    </location>
</feature>
<evidence type="ECO:0000256" key="10">
    <source>
        <dbReference type="HAMAP-Rule" id="MF_01464"/>
    </source>
</evidence>
<dbReference type="HAMAP" id="MF_01463_B">
    <property type="entry name" value="SecD_B"/>
    <property type="match status" value="1"/>
</dbReference>
<dbReference type="NCBIfam" id="TIGR00916">
    <property type="entry name" value="2A0604s01"/>
    <property type="match status" value="2"/>
</dbReference>
<feature type="transmembrane region" description="Helical" evidence="9">
    <location>
        <begin position="596"/>
        <end position="617"/>
    </location>
</feature>
<dbReference type="SUPFAM" id="SSF82866">
    <property type="entry name" value="Multidrug efflux transporter AcrB transmembrane domain"/>
    <property type="match status" value="2"/>
</dbReference>
<organism evidence="14 15">
    <name type="scientific">Bacillus salipaludis</name>
    <dbReference type="NCBI Taxonomy" id="2547811"/>
    <lineage>
        <taxon>Bacteria</taxon>
        <taxon>Bacillati</taxon>
        <taxon>Bacillota</taxon>
        <taxon>Bacilli</taxon>
        <taxon>Bacillales</taxon>
        <taxon>Bacillaceae</taxon>
        <taxon>Bacillus</taxon>
    </lineage>
</organism>
<feature type="transmembrane region" description="Helical" evidence="9">
    <location>
        <begin position="623"/>
        <end position="644"/>
    </location>
</feature>
<evidence type="ECO:0000256" key="6">
    <source>
        <dbReference type="ARBA" id="ARBA00022989"/>
    </source>
</evidence>
<feature type="transmembrane region" description="Helical" evidence="9">
    <location>
        <begin position="679"/>
        <end position="697"/>
    </location>
</feature>
<comment type="similarity">
    <text evidence="9">Belongs to the SecD/SecF family. SecD subfamily.</text>
</comment>
<evidence type="ECO:0000256" key="8">
    <source>
        <dbReference type="ARBA" id="ARBA00023136"/>
    </source>
</evidence>
<dbReference type="InterPro" id="IPR054384">
    <property type="entry name" value="SecDF_P1_head"/>
</dbReference>
<feature type="transmembrane region" description="Helical" evidence="9">
    <location>
        <begin position="458"/>
        <end position="480"/>
    </location>
</feature>
<dbReference type="InterPro" id="IPR005665">
    <property type="entry name" value="SecF_bac"/>
</dbReference>
<dbReference type="PANTHER" id="PTHR30081:SF1">
    <property type="entry name" value="PROTEIN TRANSLOCASE SUBUNIT SECD"/>
    <property type="match status" value="1"/>
</dbReference>
<sequence length="755" mass="83201">MVKRSRIIAFFLLVLIIGSTMGATAKNILNNIKLGLDLQGGFEVLYEVKPAKKGQKIDKEVLASTAEALDKRINVLGVSEPSIQIEGTNRIRVQLAGVTDQNKAREMLSTQANLTFRDANDRLMMDGSDLKQGGAKQTFDENGAPSVSLTLKSADKFRKVSEEIMNMPSPNNVLVIWLDFEEGKDSFKTEITKPNPKFLSAPTVRQIFNQDTVSIVGSFTSKEATTLANLLNAGSLPVKLKEVYSTSVGAKFGEQALNDTILAGIIGVAIIYLFMLFYYRFPGFIATVTLSIYIYLVLLIFDWMNGVLTLPGIAAIILGIGMAVDANILTYERIREELKVGKSIKAAFQAGEKNAFTSIFDSNLTTLLTAGVLFFYGNSSVKGFATMLIVSILMSFLTAVYGSRLFLGLWVHSGIFKKKASWFGVKQSDIRDISENVDTLDLPTRFDKLDFVKPRKKFFTISGVLLAVGLVVLIVLRLHLSIDFTSGTRVEILSNTPLTVEKVNRSFDKLHLKTDDVVISGDKKNVGAARLVGVLSKDEIAKLKSEFNKEYGSEPNVSTVSPTIGKELAKNAFIALLIASIGIIIYVSFRFELSMAIAAIVSLLHDAFFMVAFFSITRLEVDLTFIAAVLTVVGYSINDTIVTFDRMRENMHKKKRLKTNADIAEVLNVSTRQTLTRSINTVFTVLVTVVALVIFGSESIRNFSISLLVGLLVGVYSSICIAGPLWYVLKTKELKKKGVIKTVKEKRKYSDQPQV</sequence>
<evidence type="ECO:0000259" key="11">
    <source>
        <dbReference type="Pfam" id="PF02355"/>
    </source>
</evidence>
<evidence type="ECO:0000313" key="15">
    <source>
        <dbReference type="Proteomes" id="UP001623041"/>
    </source>
</evidence>
<evidence type="ECO:0000256" key="3">
    <source>
        <dbReference type="ARBA" id="ARBA00022475"/>
    </source>
</evidence>
<keyword evidence="3 9" id="KW-1003">Cell membrane</keyword>
<dbReference type="Proteomes" id="UP001623041">
    <property type="component" value="Unassembled WGS sequence"/>
</dbReference>
<dbReference type="InterPro" id="IPR022813">
    <property type="entry name" value="SecD/SecF_arch_bac"/>
</dbReference>
<dbReference type="InterPro" id="IPR048631">
    <property type="entry name" value="SecD_1st"/>
</dbReference>
<keyword evidence="8 9" id="KW-0472">Membrane</keyword>
<dbReference type="HAMAP" id="MF_01464_B">
    <property type="entry name" value="SecF_B"/>
    <property type="match status" value="1"/>
</dbReference>
<dbReference type="EMBL" id="JBJHQH010000004">
    <property type="protein sequence ID" value="MFK9091330.1"/>
    <property type="molecule type" value="Genomic_DNA"/>
</dbReference>
<evidence type="ECO:0000259" key="12">
    <source>
        <dbReference type="Pfam" id="PF21760"/>
    </source>
</evidence>
<keyword evidence="4 9" id="KW-0812">Transmembrane</keyword>
<dbReference type="NCBIfam" id="TIGR00966">
    <property type="entry name" value="transloc_SecF"/>
    <property type="match status" value="1"/>
</dbReference>
<feature type="transmembrane region" description="Helical" evidence="9">
    <location>
        <begin position="703"/>
        <end position="729"/>
    </location>
</feature>
<dbReference type="InterPro" id="IPR048634">
    <property type="entry name" value="SecD_SecF_C"/>
</dbReference>
<dbReference type="PANTHER" id="PTHR30081">
    <property type="entry name" value="PROTEIN-EXPORT MEMBRANE PROTEIN SEC"/>
    <property type="match status" value="1"/>
</dbReference>
<dbReference type="InterPro" id="IPR022645">
    <property type="entry name" value="SecD/SecF_bac"/>
</dbReference>
<gene>
    <name evidence="14" type="primary">secDF</name>
    <name evidence="9" type="synonym">secD</name>
    <name evidence="10" type="synonym">secF</name>
    <name evidence="14" type="ORF">ACJEBI_07530</name>
</gene>
<evidence type="ECO:0000256" key="4">
    <source>
        <dbReference type="ARBA" id="ARBA00022692"/>
    </source>
</evidence>
<reference evidence="14 15" key="1">
    <citation type="submission" date="2024-11" db="EMBL/GenBank/DDBJ databases">
        <authorList>
            <person name="Lucas J.A."/>
        </authorList>
    </citation>
    <scope>NUCLEOTIDE SEQUENCE [LARGE SCALE GENOMIC DNA]</scope>
    <source>
        <strain evidence="14 15">Z 5.4</strain>
    </source>
</reference>
<comment type="subunit">
    <text evidence="10">Forms a complex with SecD. Part of the essential Sec protein translocation apparatus which comprises SecA, SecYEG and auxiliary proteins SecDF. Other proteins may also be involved.</text>
</comment>
<comment type="function">
    <text evidence="9">Part of the Sec protein translocase complex. Interacts with the SecYEG preprotein conducting channel. SecDF uses the proton motive force (PMF) to complete protein translocation after the ATP-dependent function of SecA.</text>
</comment>
<accession>A0ABW8RCZ3</accession>
<feature type="domain" description="Protein export membrane protein SecD/SecF C-terminal" evidence="11">
    <location>
        <begin position="553"/>
        <end position="731"/>
    </location>
</feature>